<evidence type="ECO:0008006" key="3">
    <source>
        <dbReference type="Google" id="ProtNLM"/>
    </source>
</evidence>
<sequence length="133" mass="15535">MLKINDRTWPIVYVHFDGARTLEDVQEYLENFENWLSREKEFSLIINQNNAEIADSNSSKEVKKIEMQWIHENKPRIAKYCSNIAMVVDSDEMLSKMQPMAPKVVEHMFGCSGQAFSSMQEAESWIEEQKNQA</sequence>
<protein>
    <recommendedName>
        <fullName evidence="3">STAS/SEC14 domain-containing protein</fullName>
    </recommendedName>
</protein>
<evidence type="ECO:0000313" key="2">
    <source>
        <dbReference type="Proteomes" id="UP000218418"/>
    </source>
</evidence>
<gene>
    <name evidence="1" type="ORF">NIES267_39150</name>
</gene>
<proteinExistence type="predicted"/>
<dbReference type="InterPro" id="IPR021866">
    <property type="entry name" value="SpoIIAA-like"/>
</dbReference>
<dbReference type="Pfam" id="PF11964">
    <property type="entry name" value="SpoIIAA-like"/>
    <property type="match status" value="1"/>
</dbReference>
<keyword evidence="2" id="KW-1185">Reference proteome</keyword>
<accession>A0A1Z4LT52</accession>
<reference evidence="1 2" key="1">
    <citation type="submission" date="2017-06" db="EMBL/GenBank/DDBJ databases">
        <title>Genome sequencing of cyanobaciteial culture collection at National Institute for Environmental Studies (NIES).</title>
        <authorList>
            <person name="Hirose Y."/>
            <person name="Shimura Y."/>
            <person name="Fujisawa T."/>
            <person name="Nakamura Y."/>
            <person name="Kawachi M."/>
        </authorList>
    </citation>
    <scope>NUCLEOTIDE SEQUENCE [LARGE SCALE GENOMIC DNA]</scope>
    <source>
        <strain evidence="1 2">NIES-267</strain>
    </source>
</reference>
<dbReference type="EMBL" id="AP018227">
    <property type="protein sequence ID" value="BAY84419.1"/>
    <property type="molecule type" value="Genomic_DNA"/>
</dbReference>
<evidence type="ECO:0000313" key="1">
    <source>
        <dbReference type="EMBL" id="BAY84419.1"/>
    </source>
</evidence>
<dbReference type="Proteomes" id="UP000218418">
    <property type="component" value="Chromosome"/>
</dbReference>
<dbReference type="AlphaFoldDB" id="A0A1Z4LT52"/>
<name>A0A1Z4LT52_9CYAN</name>
<organism evidence="1 2">
    <name type="scientific">Calothrix parasitica NIES-267</name>
    <dbReference type="NCBI Taxonomy" id="1973488"/>
    <lineage>
        <taxon>Bacteria</taxon>
        <taxon>Bacillati</taxon>
        <taxon>Cyanobacteriota</taxon>
        <taxon>Cyanophyceae</taxon>
        <taxon>Nostocales</taxon>
        <taxon>Calotrichaceae</taxon>
        <taxon>Calothrix</taxon>
    </lineage>
</organism>
<dbReference type="OrthoDB" id="572434at2"/>